<dbReference type="GO" id="GO:0007169">
    <property type="term" value="P:cell surface receptor protein tyrosine kinase signaling pathway"/>
    <property type="evidence" value="ECO:0007669"/>
    <property type="project" value="TreeGrafter"/>
</dbReference>
<keyword evidence="4" id="KW-1185">Reference proteome</keyword>
<dbReference type="InterPro" id="IPR001245">
    <property type="entry name" value="Ser-Thr/Tyr_kinase_cat_dom"/>
</dbReference>
<dbReference type="PANTHER" id="PTHR24416">
    <property type="entry name" value="TYROSINE-PROTEIN KINASE RECEPTOR"/>
    <property type="match status" value="1"/>
</dbReference>
<dbReference type="GO" id="GO:0005886">
    <property type="term" value="C:plasma membrane"/>
    <property type="evidence" value="ECO:0007669"/>
    <property type="project" value="TreeGrafter"/>
</dbReference>
<dbReference type="Proteomes" id="UP000280834">
    <property type="component" value="Unassembled WGS sequence"/>
</dbReference>
<accession>A0A3P7X8E9</accession>
<organism evidence="3 4">
    <name type="scientific">Brugia timori</name>
    <dbReference type="NCBI Taxonomy" id="42155"/>
    <lineage>
        <taxon>Eukaryota</taxon>
        <taxon>Metazoa</taxon>
        <taxon>Ecdysozoa</taxon>
        <taxon>Nematoda</taxon>
        <taxon>Chromadorea</taxon>
        <taxon>Rhabditida</taxon>
        <taxon>Spirurina</taxon>
        <taxon>Spiruromorpha</taxon>
        <taxon>Filarioidea</taxon>
        <taxon>Onchocercidae</taxon>
        <taxon>Brugia</taxon>
    </lineage>
</organism>
<feature type="transmembrane region" description="Helical" evidence="1">
    <location>
        <begin position="12"/>
        <end position="35"/>
    </location>
</feature>
<evidence type="ECO:0000313" key="4">
    <source>
        <dbReference type="Proteomes" id="UP000280834"/>
    </source>
</evidence>
<dbReference type="Pfam" id="PF07714">
    <property type="entry name" value="PK_Tyr_Ser-Thr"/>
    <property type="match status" value="1"/>
</dbReference>
<keyword evidence="1" id="KW-0472">Membrane</keyword>
<dbReference type="SUPFAM" id="SSF56112">
    <property type="entry name" value="Protein kinase-like (PK-like)"/>
    <property type="match status" value="1"/>
</dbReference>
<protein>
    <recommendedName>
        <fullName evidence="2">Serine-threonine/tyrosine-protein kinase catalytic domain-containing protein</fullName>
    </recommendedName>
</protein>
<evidence type="ECO:0000259" key="2">
    <source>
        <dbReference type="Pfam" id="PF07714"/>
    </source>
</evidence>
<keyword evidence="1" id="KW-1133">Transmembrane helix</keyword>
<keyword evidence="1" id="KW-0812">Transmembrane</keyword>
<dbReference type="InterPro" id="IPR050122">
    <property type="entry name" value="RTK"/>
</dbReference>
<reference evidence="3 4" key="1">
    <citation type="submission" date="2018-11" db="EMBL/GenBank/DDBJ databases">
        <authorList>
            <consortium name="Pathogen Informatics"/>
        </authorList>
    </citation>
    <scope>NUCLEOTIDE SEQUENCE [LARGE SCALE GENOMIC DNA]</scope>
</reference>
<dbReference type="GO" id="GO:0043235">
    <property type="term" value="C:receptor complex"/>
    <property type="evidence" value="ECO:0007669"/>
    <property type="project" value="TreeGrafter"/>
</dbReference>
<dbReference type="Gene3D" id="1.10.510.10">
    <property type="entry name" value="Transferase(Phosphotransferase) domain 1"/>
    <property type="match status" value="1"/>
</dbReference>
<evidence type="ECO:0000313" key="3">
    <source>
        <dbReference type="EMBL" id="VDO26178.1"/>
    </source>
</evidence>
<evidence type="ECO:0000256" key="1">
    <source>
        <dbReference type="SAM" id="Phobius"/>
    </source>
</evidence>
<gene>
    <name evidence="3" type="ORF">BTMF_LOCUS7878</name>
</gene>
<name>A0A3P7X8E9_9BILA</name>
<dbReference type="InterPro" id="IPR011009">
    <property type="entry name" value="Kinase-like_dom_sf"/>
</dbReference>
<dbReference type="EMBL" id="UZAG01016139">
    <property type="protein sequence ID" value="VDO26178.1"/>
    <property type="molecule type" value="Genomic_DNA"/>
</dbReference>
<proteinExistence type="predicted"/>
<dbReference type="AlphaFoldDB" id="A0A3P7X8E9"/>
<dbReference type="GO" id="GO:0004714">
    <property type="term" value="F:transmembrane receptor protein tyrosine kinase activity"/>
    <property type="evidence" value="ECO:0007669"/>
    <property type="project" value="TreeGrafter"/>
</dbReference>
<sequence>MGYSLTSPSFRLFKIFCFLYYSLFSTLLFQILAAIDYPNLQRLERPDACPREFYELMMQCWTHKPEERPSFTDIVRELPEIMPQCLVTVASCCDGIIDHLQYLKNETIIVLDKWLVISLCF</sequence>
<feature type="domain" description="Serine-threonine/tyrosine-protein kinase catalytic" evidence="2">
    <location>
        <begin position="39"/>
        <end position="78"/>
    </location>
</feature>
<dbReference type="PANTHER" id="PTHR24416:SF600">
    <property type="entry name" value="PDGF- AND VEGF-RECEPTOR RELATED, ISOFORM J"/>
    <property type="match status" value="1"/>
</dbReference>